<dbReference type="CDD" id="cd00093">
    <property type="entry name" value="HTH_XRE"/>
    <property type="match status" value="1"/>
</dbReference>
<feature type="domain" description="HTH cro/C1-type" evidence="1">
    <location>
        <begin position="7"/>
        <end position="61"/>
    </location>
</feature>
<name>A0A6G7BAS0_9LACO</name>
<dbReference type="EMBL" id="CP049228">
    <property type="protein sequence ID" value="QIH24051.1"/>
    <property type="molecule type" value="Genomic_DNA"/>
</dbReference>
<evidence type="ECO:0000313" key="3">
    <source>
        <dbReference type="Proteomes" id="UP000501676"/>
    </source>
</evidence>
<dbReference type="InterPro" id="IPR001387">
    <property type="entry name" value="Cro/C1-type_HTH"/>
</dbReference>
<dbReference type="SMART" id="SM00530">
    <property type="entry name" value="HTH_XRE"/>
    <property type="match status" value="1"/>
</dbReference>
<reference evidence="2 3" key="1">
    <citation type="submission" date="2020-02" db="EMBL/GenBank/DDBJ databases">
        <title>Complete genome sequences of six Lactobacillus iners strains isolated from the human vagina.</title>
        <authorList>
            <person name="France M.T."/>
            <person name="Rutt L."/>
            <person name="Narina S."/>
            <person name="Arbaugh S."/>
            <person name="Humphrys M.S."/>
            <person name="Ma B."/>
            <person name="Hayward M.R."/>
            <person name="Relman D."/>
            <person name="Kwon D.S."/>
            <person name="Ravel J."/>
        </authorList>
    </citation>
    <scope>NUCLEOTIDE SEQUENCE [LARGE SCALE GENOMIC DNA]</scope>
    <source>
        <strain evidence="2 3">C0210C1</strain>
    </source>
</reference>
<dbReference type="Pfam" id="PF01381">
    <property type="entry name" value="HTH_3"/>
    <property type="match status" value="1"/>
</dbReference>
<dbReference type="InterPro" id="IPR010982">
    <property type="entry name" value="Lambda_DNA-bd_dom_sf"/>
</dbReference>
<dbReference type="AlphaFoldDB" id="A0A6G7BAS0"/>
<evidence type="ECO:0000313" key="2">
    <source>
        <dbReference type="EMBL" id="QIH24051.1"/>
    </source>
</evidence>
<organism evidence="2 3">
    <name type="scientific">Lactobacillus iners</name>
    <dbReference type="NCBI Taxonomy" id="147802"/>
    <lineage>
        <taxon>Bacteria</taxon>
        <taxon>Bacillati</taxon>
        <taxon>Bacillota</taxon>
        <taxon>Bacilli</taxon>
        <taxon>Lactobacillales</taxon>
        <taxon>Lactobacillaceae</taxon>
        <taxon>Lactobacillus</taxon>
    </lineage>
</organism>
<gene>
    <name evidence="2" type="ORF">G6Z83_05025</name>
</gene>
<accession>A0A6G7BAS0</accession>
<dbReference type="SUPFAM" id="SSF47413">
    <property type="entry name" value="lambda repressor-like DNA-binding domains"/>
    <property type="match status" value="1"/>
</dbReference>
<proteinExistence type="predicted"/>
<dbReference type="Proteomes" id="UP000501676">
    <property type="component" value="Chromosome"/>
</dbReference>
<sequence>MSWQEKVKNLMNDRGINQKQLSQLSGITESSVSRYLRSERRPRLDVVVNFAKAFGVATDYLLDDGEESEASAYKTISTAIARKGGELTPEEKNELIALLLGSKADV</sequence>
<dbReference type="GO" id="GO:0003677">
    <property type="term" value="F:DNA binding"/>
    <property type="evidence" value="ECO:0007669"/>
    <property type="project" value="InterPro"/>
</dbReference>
<dbReference type="PROSITE" id="PS50943">
    <property type="entry name" value="HTH_CROC1"/>
    <property type="match status" value="1"/>
</dbReference>
<dbReference type="Gene3D" id="1.10.260.40">
    <property type="entry name" value="lambda repressor-like DNA-binding domains"/>
    <property type="match status" value="1"/>
</dbReference>
<protein>
    <submittedName>
        <fullName evidence="2">Helix-turn-helix transcriptional regulator</fullName>
    </submittedName>
</protein>
<dbReference type="RefSeq" id="WP_006735324.1">
    <property type="nucleotide sequence ID" value="NZ_CP049228.1"/>
</dbReference>
<evidence type="ECO:0000259" key="1">
    <source>
        <dbReference type="PROSITE" id="PS50943"/>
    </source>
</evidence>